<keyword evidence="9" id="KW-0732">Signal</keyword>
<proteinExistence type="predicted"/>
<evidence type="ECO:0000256" key="3">
    <source>
        <dbReference type="ARBA" id="ARBA00022692"/>
    </source>
</evidence>
<evidence type="ECO:0000256" key="8">
    <source>
        <dbReference type="SAM" id="Phobius"/>
    </source>
</evidence>
<dbReference type="AlphaFoldDB" id="A0A226CVV7"/>
<keyword evidence="11" id="KW-1185">Reference proteome</keyword>
<keyword evidence="5 8" id="KW-0472">Membrane</keyword>
<evidence type="ECO:0000256" key="2">
    <source>
        <dbReference type="ARBA" id="ARBA00022475"/>
    </source>
</evidence>
<evidence type="ECO:0000256" key="9">
    <source>
        <dbReference type="SAM" id="SignalP"/>
    </source>
</evidence>
<sequence>MILNVLWFLVCYYFHKSYQIVSASEYFESTNSGCLVQFITPPTLNRESISSIQKTVLNMKTRISTIRTSIDYVNFQSIAVICAETDDDYEGLQNCSLRNPYTTRKFGVCHSIWISATERADFSTVLRTYEVFELAKFRYIEPVYFIDGSSVEIIEDIVSMAKSKSVVLPPVKTIVISRTKWAYFCYFCNTEAEILKWSETELPSSAEISKLYDSHQILDLISAHGSKKATFQSMHTGTEWGYNNWKMRQRGARIITPHDPCHISFMMWDHTSKFLNFSFREGDMFESLDNYDNPLAYCENCDLHTPPDSHLDLHYSIYIGLYYCTEQLGAAPLSWKLLVRPFQPIVWGAILATGVSFAILHKSPWVGLDILFYLLTQNLQYRKWPRLCELSLIFLIVLTCGYSSILTSSITAPPPEKVIETFKELFEGEKPHKLYIQDQIRSLLKARAVEIFNLTGVELMDKYIHLSSFDNNWGFGSAKFLADHKGTFGAVFGDKSITRFAFGGYQCRFVLQKSSSRSSYFVSARSYLRVPFVRILTRLHENGLIVYWKEMLDWAGLLLRVIRTAGHHENGVSQRVVDVARERLQPRRMRLDDNVVLLFEMYIALCALATVVSLVEWRRCSIVYNICAEK</sequence>
<keyword evidence="3 8" id="KW-0812">Transmembrane</keyword>
<dbReference type="PANTHER" id="PTHR42643">
    <property type="entry name" value="IONOTROPIC RECEPTOR 20A-RELATED"/>
    <property type="match status" value="1"/>
</dbReference>
<protein>
    <submittedName>
        <fullName evidence="10">Uncharacterized protein</fullName>
    </submittedName>
</protein>
<comment type="caution">
    <text evidence="10">The sequence shown here is derived from an EMBL/GenBank/DDBJ whole genome shotgun (WGS) entry which is preliminary data.</text>
</comment>
<evidence type="ECO:0000256" key="6">
    <source>
        <dbReference type="ARBA" id="ARBA00023170"/>
    </source>
</evidence>
<feature type="chain" id="PRO_5012623905" evidence="9">
    <location>
        <begin position="24"/>
        <end position="630"/>
    </location>
</feature>
<organism evidence="10 11">
    <name type="scientific">Folsomia candida</name>
    <name type="common">Springtail</name>
    <dbReference type="NCBI Taxonomy" id="158441"/>
    <lineage>
        <taxon>Eukaryota</taxon>
        <taxon>Metazoa</taxon>
        <taxon>Ecdysozoa</taxon>
        <taxon>Arthropoda</taxon>
        <taxon>Hexapoda</taxon>
        <taxon>Collembola</taxon>
        <taxon>Entomobryomorpha</taxon>
        <taxon>Isotomoidea</taxon>
        <taxon>Isotomidae</taxon>
        <taxon>Proisotominae</taxon>
        <taxon>Folsomia</taxon>
    </lineage>
</organism>
<evidence type="ECO:0000256" key="1">
    <source>
        <dbReference type="ARBA" id="ARBA00004651"/>
    </source>
</evidence>
<feature type="transmembrane region" description="Helical" evidence="8">
    <location>
        <begin position="595"/>
        <end position="615"/>
    </location>
</feature>
<reference evidence="10 11" key="1">
    <citation type="submission" date="2015-12" db="EMBL/GenBank/DDBJ databases">
        <title>The genome of Folsomia candida.</title>
        <authorList>
            <person name="Faddeeva A."/>
            <person name="Derks M.F."/>
            <person name="Anvar Y."/>
            <person name="Smit S."/>
            <person name="Van Straalen N."/>
            <person name="Roelofs D."/>
        </authorList>
    </citation>
    <scope>NUCLEOTIDE SEQUENCE [LARGE SCALE GENOMIC DNA]</scope>
    <source>
        <strain evidence="10 11">VU population</strain>
        <tissue evidence="10">Whole body</tissue>
    </source>
</reference>
<keyword evidence="7" id="KW-0325">Glycoprotein</keyword>
<evidence type="ECO:0000313" key="11">
    <source>
        <dbReference type="Proteomes" id="UP000198287"/>
    </source>
</evidence>
<evidence type="ECO:0000256" key="7">
    <source>
        <dbReference type="ARBA" id="ARBA00023180"/>
    </source>
</evidence>
<accession>A0A226CVV7</accession>
<dbReference type="PANTHER" id="PTHR42643:SF24">
    <property type="entry name" value="IONOTROPIC RECEPTOR 60A"/>
    <property type="match status" value="1"/>
</dbReference>
<name>A0A226CVV7_FOLCA</name>
<dbReference type="Proteomes" id="UP000198287">
    <property type="component" value="Unassembled WGS sequence"/>
</dbReference>
<evidence type="ECO:0000313" key="10">
    <source>
        <dbReference type="EMBL" id="OXA37502.1"/>
    </source>
</evidence>
<evidence type="ECO:0000256" key="4">
    <source>
        <dbReference type="ARBA" id="ARBA00022989"/>
    </source>
</evidence>
<dbReference type="GO" id="GO:0005886">
    <property type="term" value="C:plasma membrane"/>
    <property type="evidence" value="ECO:0007669"/>
    <property type="project" value="UniProtKB-SubCell"/>
</dbReference>
<dbReference type="InterPro" id="IPR052192">
    <property type="entry name" value="Insect_Ionotropic_Sensory_Rcpt"/>
</dbReference>
<gene>
    <name evidence="10" type="ORF">Fcan01_27713</name>
</gene>
<comment type="subcellular location">
    <subcellularLocation>
        <location evidence="1">Cell membrane</location>
        <topology evidence="1">Multi-pass membrane protein</topology>
    </subcellularLocation>
</comment>
<keyword evidence="4 8" id="KW-1133">Transmembrane helix</keyword>
<evidence type="ECO:0000256" key="5">
    <source>
        <dbReference type="ARBA" id="ARBA00023136"/>
    </source>
</evidence>
<feature type="signal peptide" evidence="9">
    <location>
        <begin position="1"/>
        <end position="23"/>
    </location>
</feature>
<keyword evidence="6" id="KW-0675">Receptor</keyword>
<dbReference type="EMBL" id="LNIX01000056">
    <property type="protein sequence ID" value="OXA37502.1"/>
    <property type="molecule type" value="Genomic_DNA"/>
</dbReference>
<keyword evidence="2" id="KW-1003">Cell membrane</keyword>